<proteinExistence type="predicted"/>
<dbReference type="KEGG" id="plt:Plut_0683"/>
<evidence type="ECO:0000313" key="1">
    <source>
        <dbReference type="EMBL" id="ABB23561.1"/>
    </source>
</evidence>
<dbReference type="eggNOG" id="COG2197">
    <property type="taxonomic scope" value="Bacteria"/>
</dbReference>
<dbReference type="EMBL" id="CP000096">
    <property type="protein sequence ID" value="ABB23561.1"/>
    <property type="molecule type" value="Genomic_DNA"/>
</dbReference>
<dbReference type="GO" id="GO:0003677">
    <property type="term" value="F:DNA binding"/>
    <property type="evidence" value="ECO:0007669"/>
    <property type="project" value="InterPro"/>
</dbReference>
<dbReference type="InterPro" id="IPR036388">
    <property type="entry name" value="WH-like_DNA-bd_sf"/>
</dbReference>
<evidence type="ECO:0000313" key="2">
    <source>
        <dbReference type="Proteomes" id="UP000002709"/>
    </source>
</evidence>
<dbReference type="Gene3D" id="1.10.10.10">
    <property type="entry name" value="Winged helix-like DNA-binding domain superfamily/Winged helix DNA-binding domain"/>
    <property type="match status" value="1"/>
</dbReference>
<dbReference type="SUPFAM" id="SSF46894">
    <property type="entry name" value="C-terminal effector domain of the bipartite response regulators"/>
    <property type="match status" value="1"/>
</dbReference>
<sequence>MDVMTEQALLEARASALEDELKRVNRNSASHYKHLIVLYEQVDAAEISVKQKNPIKKSLRQIIDHTRLEERTGLLLSLMDYDFLKKLEAIHPNLNQREYKICLFVKLGYDTRSIARMMGISTRGLESVRYRLHRKLGRGKHQALKNYLSMIQMDASQGEMLQTGFGYAM</sequence>
<name>Q3B520_CHLL3</name>
<protein>
    <recommendedName>
        <fullName evidence="3">HTH luxR-type domain-containing protein</fullName>
    </recommendedName>
</protein>
<gene>
    <name evidence="1" type="ordered locus">Plut_0683</name>
</gene>
<dbReference type="InterPro" id="IPR016032">
    <property type="entry name" value="Sig_transdc_resp-reg_C-effctor"/>
</dbReference>
<dbReference type="Proteomes" id="UP000002709">
    <property type="component" value="Chromosome"/>
</dbReference>
<dbReference type="STRING" id="319225.Plut_0683"/>
<reference evidence="2" key="1">
    <citation type="submission" date="2005-08" db="EMBL/GenBank/DDBJ databases">
        <title>Complete sequence of Pelodictyon luteolum DSM 273.</title>
        <authorList>
            <consortium name="US DOE Joint Genome Institute"/>
            <person name="Copeland A."/>
            <person name="Lucas S."/>
            <person name="Lapidus A."/>
            <person name="Barry K."/>
            <person name="Detter J.C."/>
            <person name="Glavina T."/>
            <person name="Hammon N."/>
            <person name="Israni S."/>
            <person name="Pitluck S."/>
            <person name="Bryant D."/>
            <person name="Schmutz J."/>
            <person name="Larimer F."/>
            <person name="Land M."/>
            <person name="Kyrpides N."/>
            <person name="Ivanova N."/>
            <person name="Richardson P."/>
        </authorList>
    </citation>
    <scope>NUCLEOTIDE SEQUENCE [LARGE SCALE GENOMIC DNA]</scope>
    <source>
        <strain evidence="2">DSM 273 / BCRC 81028 / 2530</strain>
    </source>
</reference>
<keyword evidence="2" id="KW-1185">Reference proteome</keyword>
<dbReference type="GO" id="GO:0006355">
    <property type="term" value="P:regulation of DNA-templated transcription"/>
    <property type="evidence" value="ECO:0007669"/>
    <property type="project" value="InterPro"/>
</dbReference>
<dbReference type="AlphaFoldDB" id="Q3B520"/>
<organism evidence="1 2">
    <name type="scientific">Chlorobium luteolum (strain DSM 273 / BCRC 81028 / 2530)</name>
    <name type="common">Pelodictyon luteolum</name>
    <dbReference type="NCBI Taxonomy" id="319225"/>
    <lineage>
        <taxon>Bacteria</taxon>
        <taxon>Pseudomonadati</taxon>
        <taxon>Chlorobiota</taxon>
        <taxon>Chlorobiia</taxon>
        <taxon>Chlorobiales</taxon>
        <taxon>Chlorobiaceae</taxon>
        <taxon>Chlorobium/Pelodictyon group</taxon>
        <taxon>Pelodictyon</taxon>
    </lineage>
</organism>
<evidence type="ECO:0008006" key="3">
    <source>
        <dbReference type="Google" id="ProtNLM"/>
    </source>
</evidence>
<dbReference type="HOGENOM" id="CLU_1667849_0_0_10"/>
<accession>Q3B520</accession>